<dbReference type="RefSeq" id="WP_088906637.1">
    <property type="nucleotide sequence ID" value="NZ_CP018145.1"/>
</dbReference>
<evidence type="ECO:0000259" key="1">
    <source>
        <dbReference type="Pfam" id="PF01978"/>
    </source>
</evidence>
<proteinExistence type="predicted"/>
<accession>A0A220MCL9</accession>
<dbReference type="InterPro" id="IPR002831">
    <property type="entry name" value="Tscrpt_reg_TrmB_N"/>
</dbReference>
<evidence type="ECO:0000313" key="4">
    <source>
        <dbReference type="Proteomes" id="UP000197781"/>
    </source>
</evidence>
<dbReference type="Proteomes" id="UP000197781">
    <property type="component" value="Chromosome"/>
</dbReference>
<protein>
    <submittedName>
        <fullName evidence="3">TrmB family transcriptional regulator</fullName>
    </submittedName>
</protein>
<dbReference type="Pfam" id="PF01978">
    <property type="entry name" value="TrmB"/>
    <property type="match status" value="1"/>
</dbReference>
<dbReference type="InterPro" id="IPR036390">
    <property type="entry name" value="WH_DNA-bd_sf"/>
</dbReference>
<evidence type="ECO:0000313" key="3">
    <source>
        <dbReference type="EMBL" id="ASJ52754.1"/>
    </source>
</evidence>
<dbReference type="Pfam" id="PF11495">
    <property type="entry name" value="Regulator_TrmB"/>
    <property type="match status" value="1"/>
</dbReference>
<organism evidence="3 4">
    <name type="scientific">Brevibacillus formosus</name>
    <dbReference type="NCBI Taxonomy" id="54913"/>
    <lineage>
        <taxon>Bacteria</taxon>
        <taxon>Bacillati</taxon>
        <taxon>Bacillota</taxon>
        <taxon>Bacilli</taxon>
        <taxon>Bacillales</taxon>
        <taxon>Paenibacillaceae</taxon>
        <taxon>Brevibacillus</taxon>
    </lineage>
</organism>
<feature type="domain" description="Transcription regulator TrmB C-terminal" evidence="2">
    <location>
        <begin position="102"/>
        <end position="222"/>
    </location>
</feature>
<sequence>MLQTFGFSLYESKVYEALASSGEPLDAAMVVKHSGVPKAKIYEVLNRLVEKGMVLDTVSEKKKRYTALPLDSLVEKLTRQFQTDVKKLTSSLSHKTVRDDRVWSLKVDESIRAECKQLIQRATRSIRISAWSDDFLEYVPLLEMKEKEGVEIEALVIGQINTKLSCVHSFIPVQEHQGLERYQLIVADQDEMIFAGEEDTGWHAIKTRGQPFVKFFADSFYHDVALTKITQKYVDQLFDDEEIRKMIIRLRY</sequence>
<gene>
    <name evidence="3" type="ORF">BP422_03815</name>
</gene>
<dbReference type="AlphaFoldDB" id="A0A220MCL9"/>
<dbReference type="InterPro" id="IPR021586">
    <property type="entry name" value="Tscrpt_reg_TrmB_C"/>
</dbReference>
<dbReference type="EMBL" id="CP018145">
    <property type="protein sequence ID" value="ASJ52754.1"/>
    <property type="molecule type" value="Genomic_DNA"/>
</dbReference>
<dbReference type="InterPro" id="IPR051797">
    <property type="entry name" value="TrmB-like"/>
</dbReference>
<dbReference type="CDD" id="cd09124">
    <property type="entry name" value="PLDc_like_TrmB_middle"/>
    <property type="match status" value="1"/>
</dbReference>
<reference evidence="3 4" key="1">
    <citation type="submission" date="2016-11" db="EMBL/GenBank/DDBJ databases">
        <authorList>
            <person name="Jaros S."/>
            <person name="Januszkiewicz K."/>
            <person name="Wedrychowicz H."/>
        </authorList>
    </citation>
    <scope>NUCLEOTIDE SEQUENCE [LARGE SCALE GENOMIC DNA]</scope>
    <source>
        <strain evidence="3 4">NF2</strain>
    </source>
</reference>
<dbReference type="PANTHER" id="PTHR34293:SF1">
    <property type="entry name" value="HTH-TYPE TRANSCRIPTIONAL REGULATOR TRMBL2"/>
    <property type="match status" value="1"/>
</dbReference>
<dbReference type="SUPFAM" id="SSF46785">
    <property type="entry name" value="Winged helix' DNA-binding domain"/>
    <property type="match status" value="1"/>
</dbReference>
<dbReference type="KEGG" id="bfm:BP422_03815"/>
<feature type="domain" description="Transcription regulator TrmB N-terminal" evidence="1">
    <location>
        <begin position="2"/>
        <end position="70"/>
    </location>
</feature>
<dbReference type="InterPro" id="IPR036388">
    <property type="entry name" value="WH-like_DNA-bd_sf"/>
</dbReference>
<evidence type="ECO:0000259" key="2">
    <source>
        <dbReference type="Pfam" id="PF11495"/>
    </source>
</evidence>
<name>A0A220MCL9_9BACL</name>
<dbReference type="Gene3D" id="1.10.10.10">
    <property type="entry name" value="Winged helix-like DNA-binding domain superfamily/Winged helix DNA-binding domain"/>
    <property type="match status" value="1"/>
</dbReference>
<dbReference type="PANTHER" id="PTHR34293">
    <property type="entry name" value="HTH-TYPE TRANSCRIPTIONAL REGULATOR TRMBL2"/>
    <property type="match status" value="1"/>
</dbReference>